<dbReference type="AlphaFoldDB" id="A0A8H5ETQ1"/>
<evidence type="ECO:0000313" key="3">
    <source>
        <dbReference type="EMBL" id="KAF5311997.1"/>
    </source>
</evidence>
<dbReference type="OrthoDB" id="405996at2759"/>
<dbReference type="InterPro" id="IPR002013">
    <property type="entry name" value="SAC_dom"/>
</dbReference>
<feature type="domain" description="SAC" evidence="2">
    <location>
        <begin position="121"/>
        <end position="472"/>
    </location>
</feature>
<dbReference type="PANTHER" id="PTHR45662">
    <property type="entry name" value="PHOSPHATIDYLINOSITIDE PHOSPHATASE SAC1"/>
    <property type="match status" value="1"/>
</dbReference>
<keyword evidence="1" id="KW-0812">Transmembrane</keyword>
<organism evidence="3 4">
    <name type="scientific">Psilocybe cf. subviscida</name>
    <dbReference type="NCBI Taxonomy" id="2480587"/>
    <lineage>
        <taxon>Eukaryota</taxon>
        <taxon>Fungi</taxon>
        <taxon>Dikarya</taxon>
        <taxon>Basidiomycota</taxon>
        <taxon>Agaricomycotina</taxon>
        <taxon>Agaricomycetes</taxon>
        <taxon>Agaricomycetidae</taxon>
        <taxon>Agaricales</taxon>
        <taxon>Agaricineae</taxon>
        <taxon>Strophariaceae</taxon>
        <taxon>Psilocybe</taxon>
    </lineage>
</organism>
<keyword evidence="4" id="KW-1185">Reference proteome</keyword>
<feature type="transmembrane region" description="Helical" evidence="1">
    <location>
        <begin position="547"/>
        <end position="565"/>
    </location>
</feature>
<keyword evidence="1" id="KW-0472">Membrane</keyword>
<proteinExistence type="predicted"/>
<reference evidence="3 4" key="1">
    <citation type="journal article" date="2020" name="ISME J.">
        <title>Uncovering the hidden diversity of litter-decomposition mechanisms in mushroom-forming fungi.</title>
        <authorList>
            <person name="Floudas D."/>
            <person name="Bentzer J."/>
            <person name="Ahren D."/>
            <person name="Johansson T."/>
            <person name="Persson P."/>
            <person name="Tunlid A."/>
        </authorList>
    </citation>
    <scope>NUCLEOTIDE SEQUENCE [LARGE SCALE GENOMIC DNA]</scope>
    <source>
        <strain evidence="3 4">CBS 101986</strain>
    </source>
</reference>
<evidence type="ECO:0000313" key="4">
    <source>
        <dbReference type="Proteomes" id="UP000567179"/>
    </source>
</evidence>
<dbReference type="GO" id="GO:0005783">
    <property type="term" value="C:endoplasmic reticulum"/>
    <property type="evidence" value="ECO:0007669"/>
    <property type="project" value="TreeGrafter"/>
</dbReference>
<dbReference type="PANTHER" id="PTHR45662:SF2">
    <property type="entry name" value="PHOSPHATIDYLINOSITOL-3-PHOSPHATASE SAC1"/>
    <property type="match status" value="1"/>
</dbReference>
<dbReference type="GO" id="GO:0046856">
    <property type="term" value="P:phosphatidylinositol dephosphorylation"/>
    <property type="evidence" value="ECO:0007669"/>
    <property type="project" value="TreeGrafter"/>
</dbReference>
<gene>
    <name evidence="3" type="ORF">D9619_003478</name>
</gene>
<sequence>MRSLHQRYTLYTERNDTYTFVPEGEAQSLTIHRTSGDIVLNPPTYTVPFASQRSEKTIYGILGLISLTLSEYVIIVTGRTHIGQIMGHDVYRATEFDILPLGAVSTYVPPHPVEAHLLNLVRSHFNSGNFLFSYTWDLTRRLQVQYDTIENDAGKSMWQVVDDRFFWNKFLQTKFIEVATQNPNAAYGSFILPIMYGTFDARPTFLHGRHMNIILISRRSRMRAGTRYFRRGIDHNGQVANFNETEQILLVEGPTTPGSPRMSDDSYASKLSFVQIRGSVPVFWTEISTLRYKPDVQVMDLPETTRAMETHLNSLRKTYGHQSLVSLVNQKGREKPVKEAYERYVAELDLPDVRYEYFDFHHECRKMRWDRISVLIDRVKDQLEQNGYFQVNNGDAAPRNAQIGTVRTNCMDNLDRTNVVQAALAKYTLQVQLRSLGILGPNDGVDDFESFSKEFREMWANHADAIAMAYGGSGALKSDFTRTNKRTRKGLLEDGYKSVTRYLKNTFFDGARQDGFDLVTGAWVPRKNPSASLFLVTDPRPLITRSMPSIASFSLFMICAGLTLPRSSDYSLFYYFLLWFILLAAAVAFMFIHGIEYVSWPRLNPLTDLIYYNGPGFRSAHNGMGLNYKVIPSWRQPKFFANAKRKAAMIENIELGEKKRG</sequence>
<dbReference type="EMBL" id="JAACJJ010000056">
    <property type="protein sequence ID" value="KAF5311997.1"/>
    <property type="molecule type" value="Genomic_DNA"/>
</dbReference>
<dbReference type="Proteomes" id="UP000567179">
    <property type="component" value="Unassembled WGS sequence"/>
</dbReference>
<dbReference type="Pfam" id="PF02383">
    <property type="entry name" value="Syja_N"/>
    <property type="match status" value="1"/>
</dbReference>
<feature type="transmembrane region" description="Helical" evidence="1">
    <location>
        <begin position="572"/>
        <end position="595"/>
    </location>
</feature>
<accession>A0A8H5ETQ1</accession>
<evidence type="ECO:0000259" key="2">
    <source>
        <dbReference type="PROSITE" id="PS50275"/>
    </source>
</evidence>
<dbReference type="GO" id="GO:0043812">
    <property type="term" value="F:phosphatidylinositol-4-phosphate phosphatase activity"/>
    <property type="evidence" value="ECO:0007669"/>
    <property type="project" value="TreeGrafter"/>
</dbReference>
<protein>
    <recommendedName>
        <fullName evidence="2">SAC domain-containing protein</fullName>
    </recommendedName>
</protein>
<name>A0A8H5ETQ1_9AGAR</name>
<comment type="caution">
    <text evidence="3">The sequence shown here is derived from an EMBL/GenBank/DDBJ whole genome shotgun (WGS) entry which is preliminary data.</text>
</comment>
<keyword evidence="1" id="KW-1133">Transmembrane helix</keyword>
<evidence type="ECO:0000256" key="1">
    <source>
        <dbReference type="SAM" id="Phobius"/>
    </source>
</evidence>
<dbReference type="PROSITE" id="PS50275">
    <property type="entry name" value="SAC"/>
    <property type="match status" value="1"/>
</dbReference>